<keyword evidence="1" id="KW-0472">Membrane</keyword>
<dbReference type="PANTHER" id="PTHR45138">
    <property type="entry name" value="REGULATORY COMPONENTS OF SENSORY TRANSDUCTION SYSTEM"/>
    <property type="match status" value="1"/>
</dbReference>
<dbReference type="SUPFAM" id="SSF55073">
    <property type="entry name" value="Nucleotide cyclase"/>
    <property type="match status" value="1"/>
</dbReference>
<sequence>MLSNEIPRWSMETRKGRMLLTAVTLLAALPLHMYLSLNGLNHYLVVVMSALALLFSWQVGKYIDRLRYERDTDPLTRTHTRPAALRLFRAMSKKSIKANHKVAVYFIDIDNFKTINDSYGHHVGDTMLKKVSSQLLQTKIPGKRVARWGGDEFVIMVPCADDKEVHIVQHTLLSHIQLPTSYQQTPLSISIGCSTFPSQGMSLNELVDIADKQMLWNKRQSKSDAHRKRTATLSNGHCEEASSRRCIMEK</sequence>
<reference evidence="3 4" key="1">
    <citation type="submission" date="2018-03" db="EMBL/GenBank/DDBJ databases">
        <title>Aerobic endospore-forming bacteria genome sequencing and assembly.</title>
        <authorList>
            <person name="Cavalcante D.A."/>
            <person name="Driks A."/>
            <person name="Putonti C."/>
            <person name="De-Souza M.T."/>
        </authorList>
    </citation>
    <scope>NUCLEOTIDE SEQUENCE [LARGE SCALE GENOMIC DNA]</scope>
    <source>
        <strain evidence="3 4">SDF0028</strain>
    </source>
</reference>
<evidence type="ECO:0000256" key="1">
    <source>
        <dbReference type="SAM" id="Phobius"/>
    </source>
</evidence>
<dbReference type="Gene3D" id="3.30.70.270">
    <property type="match status" value="1"/>
</dbReference>
<evidence type="ECO:0000313" key="4">
    <source>
        <dbReference type="Proteomes" id="UP000316208"/>
    </source>
</evidence>
<keyword evidence="1" id="KW-1133">Transmembrane helix</keyword>
<keyword evidence="1" id="KW-0812">Transmembrane</keyword>
<dbReference type="CDD" id="cd01949">
    <property type="entry name" value="GGDEF"/>
    <property type="match status" value="1"/>
</dbReference>
<comment type="caution">
    <text evidence="3">The sequence shown here is derived from an EMBL/GenBank/DDBJ whole genome shotgun (WGS) entry which is preliminary data.</text>
</comment>
<gene>
    <name evidence="3" type="ORF">C7Y44_17735</name>
</gene>
<organism evidence="3 4">
    <name type="scientific">Paenibacillus popilliae</name>
    <name type="common">Bacillus popilliae</name>
    <dbReference type="NCBI Taxonomy" id="78057"/>
    <lineage>
        <taxon>Bacteria</taxon>
        <taxon>Bacillati</taxon>
        <taxon>Bacillota</taxon>
        <taxon>Bacilli</taxon>
        <taxon>Bacillales</taxon>
        <taxon>Paenibacillaceae</taxon>
        <taxon>Paenibacillus</taxon>
    </lineage>
</organism>
<evidence type="ECO:0000259" key="2">
    <source>
        <dbReference type="PROSITE" id="PS50887"/>
    </source>
</evidence>
<evidence type="ECO:0000313" key="3">
    <source>
        <dbReference type="EMBL" id="TQR43953.1"/>
    </source>
</evidence>
<dbReference type="EMBL" id="SADY01000005">
    <property type="protein sequence ID" value="TQR43953.1"/>
    <property type="molecule type" value="Genomic_DNA"/>
</dbReference>
<feature type="transmembrane region" description="Helical" evidence="1">
    <location>
        <begin position="43"/>
        <end position="60"/>
    </location>
</feature>
<dbReference type="InterPro" id="IPR000160">
    <property type="entry name" value="GGDEF_dom"/>
</dbReference>
<dbReference type="InterPro" id="IPR043128">
    <property type="entry name" value="Rev_trsase/Diguanyl_cyclase"/>
</dbReference>
<dbReference type="Proteomes" id="UP000316208">
    <property type="component" value="Unassembled WGS sequence"/>
</dbReference>
<dbReference type="PROSITE" id="PS50887">
    <property type="entry name" value="GGDEF"/>
    <property type="match status" value="1"/>
</dbReference>
<dbReference type="SMART" id="SM00267">
    <property type="entry name" value="GGDEF"/>
    <property type="match status" value="1"/>
</dbReference>
<feature type="domain" description="GGDEF" evidence="2">
    <location>
        <begin position="100"/>
        <end position="230"/>
    </location>
</feature>
<dbReference type="PANTHER" id="PTHR45138:SF9">
    <property type="entry name" value="DIGUANYLATE CYCLASE DGCM-RELATED"/>
    <property type="match status" value="1"/>
</dbReference>
<proteinExistence type="predicted"/>
<dbReference type="InterPro" id="IPR029787">
    <property type="entry name" value="Nucleotide_cyclase"/>
</dbReference>
<accession>A0ABY3AN05</accession>
<dbReference type="Pfam" id="PF00990">
    <property type="entry name" value="GGDEF"/>
    <property type="match status" value="1"/>
</dbReference>
<keyword evidence="4" id="KW-1185">Reference proteome</keyword>
<name>A0ABY3AN05_PAEPP</name>
<dbReference type="InterPro" id="IPR050469">
    <property type="entry name" value="Diguanylate_Cyclase"/>
</dbReference>
<dbReference type="NCBIfam" id="TIGR00254">
    <property type="entry name" value="GGDEF"/>
    <property type="match status" value="1"/>
</dbReference>
<protein>
    <submittedName>
        <fullName evidence="3">GGDEF domain-containing protein</fullName>
    </submittedName>
</protein>